<dbReference type="PROSITE" id="PS50145">
    <property type="entry name" value="ZF_TRAF"/>
    <property type="match status" value="2"/>
</dbReference>
<dbReference type="InterPro" id="IPR019797">
    <property type="entry name" value="Glutamate_5-kinase_CS"/>
</dbReference>
<comment type="pathway">
    <text evidence="2">Amino-acid biosynthesis; L-proline biosynthesis; L-glutamate 5-semialdehyde from L-glutamate: step 1/2.</text>
</comment>
<dbReference type="InterPro" id="IPR016161">
    <property type="entry name" value="Ald_DH/histidinol_DH"/>
</dbReference>
<dbReference type="InterPro" id="IPR005766">
    <property type="entry name" value="P5_carboxy_syn"/>
</dbReference>
<evidence type="ECO:0000256" key="10">
    <source>
        <dbReference type="ARBA" id="ARBA00022741"/>
    </source>
</evidence>
<dbReference type="GO" id="GO:0004350">
    <property type="term" value="F:glutamate-5-semialdehyde dehydrogenase activity"/>
    <property type="evidence" value="ECO:0007669"/>
    <property type="project" value="UniProtKB-EC"/>
</dbReference>
<dbReference type="GO" id="GO:0055129">
    <property type="term" value="P:L-proline biosynthetic process"/>
    <property type="evidence" value="ECO:0007669"/>
    <property type="project" value="UniProtKB-UniPathway"/>
</dbReference>
<dbReference type="PANTHER" id="PTHR11063">
    <property type="entry name" value="GLUTAMATE SEMIALDEHYDE DEHYDROGENASE"/>
    <property type="match status" value="1"/>
</dbReference>
<dbReference type="InterPro" id="IPR013083">
    <property type="entry name" value="Znf_RING/FYVE/PHD"/>
</dbReference>
<keyword evidence="17" id="KW-0511">Multifunctional enzyme</keyword>
<dbReference type="InterPro" id="IPR041744">
    <property type="entry name" value="G5K_ProBA"/>
</dbReference>
<keyword evidence="5" id="KW-0963">Cytoplasm</keyword>
<feature type="zinc finger region" description="TRAF-type" evidence="20">
    <location>
        <begin position="1849"/>
        <end position="1901"/>
    </location>
</feature>
<evidence type="ECO:0000256" key="5">
    <source>
        <dbReference type="ARBA" id="ARBA00022490"/>
    </source>
</evidence>
<keyword evidence="8" id="KW-0808">Transferase</keyword>
<dbReference type="GO" id="GO:0005739">
    <property type="term" value="C:mitochondrion"/>
    <property type="evidence" value="ECO:0007669"/>
    <property type="project" value="TreeGrafter"/>
</dbReference>
<evidence type="ECO:0000256" key="15">
    <source>
        <dbReference type="ARBA" id="ARBA00022857"/>
    </source>
</evidence>
<keyword evidence="16" id="KW-0560">Oxidoreductase</keyword>
<evidence type="ECO:0000256" key="6">
    <source>
        <dbReference type="ARBA" id="ARBA00022605"/>
    </source>
</evidence>
<name>A0A1I8J887_9PLAT</name>
<organism evidence="23 24">
    <name type="scientific">Macrostomum lignano</name>
    <dbReference type="NCBI Taxonomy" id="282301"/>
    <lineage>
        <taxon>Eukaryota</taxon>
        <taxon>Metazoa</taxon>
        <taxon>Spiralia</taxon>
        <taxon>Lophotrochozoa</taxon>
        <taxon>Platyhelminthes</taxon>
        <taxon>Rhabditophora</taxon>
        <taxon>Macrostomorpha</taxon>
        <taxon>Macrostomida</taxon>
        <taxon>Macrostomidae</taxon>
        <taxon>Macrostomum</taxon>
    </lineage>
</organism>
<keyword evidence="11 20" id="KW-0863">Zinc-finger</keyword>
<keyword evidence="14" id="KW-0067">ATP-binding</keyword>
<dbReference type="WBParaSite" id="maker-uti_cns_0046088-snap-gene-0.4-mRNA-1">
    <property type="protein sequence ID" value="maker-uti_cns_0046088-snap-gene-0.4-mRNA-1"/>
    <property type="gene ID" value="maker-uti_cns_0046088-snap-gene-0.4"/>
</dbReference>
<evidence type="ECO:0000256" key="13">
    <source>
        <dbReference type="ARBA" id="ARBA00022833"/>
    </source>
</evidence>
<accession>A0A1I8J887</accession>
<dbReference type="InterPro" id="IPR016162">
    <property type="entry name" value="Ald_DH_N"/>
</dbReference>
<evidence type="ECO:0000256" key="8">
    <source>
        <dbReference type="ARBA" id="ARBA00022679"/>
    </source>
</evidence>
<sequence>PYSQAKMLAQLRMPALTRQAAGLAKQCRLRHSLSGRSPIAAYSAVSGSPVAETKTRQDLKYAENVVVKLGSAVITRADECGLALGRLASIVEQISDMCLQGKHCVLVTSGAVAFGKQKLRQQQMMSMSIGETLSADVNSRRKAFQSQIDPRACAATGMSGLMALYEALFMQYGIQTAEILLTKPDFEDANSRANLRSTLAELLQLNIVPIVNTNDAVAPPPRHDSDLQGVLRIQDNDSLAARLAVEVNAELLIIMSDVKGLYTSPPDREDSRLLHTFNPDFDSAMLQFGSKSSVGTGGMESKVKAAQWAVRKGTSVVICEGTAANVIPSVLNGKKVGTFFTLAPPEGVGVEQQAWEARSASQQLQAMPANDRASVIRKLADLLIERQADILLANSLDLGNATGLSPHLLARLKLTPEKLQVLADGLRQIADSCPGLLGRVLRRTKLAEGLKLEQVTVPIGVLLVIFESRPDCLPQVAALSIASGNGLLLKGGSEAQQTNGALHRLVEEAVRAHGLSPRLVGLVGGREQVSDLLAMGEHVDLMIRDIQRQSVGIPVLGHSDGVCHVYIDELADRDRAIRIVLDSKCDYPAACNAMETVLLHENHLKSGFFDELFDALRSRDVKVNTGPRLAKKIRFGPSPATSLRTEYSSLECCIEIVSGVAEAVDHINTYGSHHTDSIVSENETNVNSFLTNVDSACVFHNCSTRFSDGYRFGLGAEVGISTSRIHARGPVGVEGLLTTKWLLHGSGDTVSDFADGTKKFVHENLLTIISVQVFHASISACPTVYMPDGESIGPLHRSGMLARLRMLALPRQASCCLASVQRCRLRHSLSGRSTIAPFSAVPAALAVATQPPKSRQDLKYAEHVVVKLGSAVITRADECGLALGRLASIVEQISDLCLQGRHCVLVTSGAVAFGKQKLRQQQMMSMSIGETLSADVNSRRKAFQSQIDPRACAATGMSGLMALYEALFMQYGIQTAEILLTKPDFEDANSRANLRSTLAELLRLNIVPIVNTNDAVAPPPSQDSDLQGVLSIQDNDSLAARLAVEVNADLLIIMSDVKVFTPNLRHDLLRRSKMAQPRLIDAITKELKQQITQHLAVHLDQLVDPAVTVDNMLVDDNGKKLYYAIEKAYVRCSITVSRREKQSGRLPVKKLRQGAAANVTDTVQSEAANALARTERGISAVASSKTKLVWQMRDPSSLGLYTSPPDREDSRLLYTFNPDFDGARLQFGSKSRVGTGGMESKVKAAQWAVRKGTSVVICEGTEENVIPSVLEGKKVGTFFTLAPPEGVGVEQQAWEARCASHQLQAMPADVRASIIRKLADLLIEQQAEILLANNQDLSSAADLSPHLLARLKLTPEKLQVLADGLRQIADSCPGLLGRVLRRTKLAEGLKLEQVTVPIGVLLVIFESRPDCLPQVAALSIASGNGLLLKGGSEAQQTNGALHRLVEEAVRAHGLSPRLVGLVGGREQVSDLLAMGEHVDLVIPRGSAQMIRDIQRQSVGIPVLGHSDGVCHVYIDELADKEKALRVVLDSKCDYPAACNAMETVLLHESHLKSGFFDELFDALRSRDVKVNTGPRLAKKIRFGPSPAVSLRTEYSSLECCIEIVSGVAEAVDHINTYGSHHTDSIVSENEPSVNTFLANVDSACAFHNCSTRFSDGYRFGLGAEVGISTSRIHARGPVGVEGLLTTKWLLHGSGDTVSDFADGTKKFVHENLLNFKPRSDLNCRSSLRMSELPSSVSAARPVSDLPAHLQCSSCSKPLFNARQTPHGCRLCQACVTGLLHEVEKRPCPGHTEACTLRGEGDDGVEIEVSQATCFPDMATRREVAKLRVRCPNCDAGCSVQLEWARMDQHVQQSCDWHSFRCEQCKELILKKDMQRHTSSECRHRKETCDLCSQLVTHSEMETSHRNLQSDVCCPRFSARCPHCSERSTPMDRRGYVAHLSECPERPVECKYSHLGCRAMVRRSDLERHYRESVDSHLELMDSKLKHTAIAQQSPAAAVPQSSVGAAHSAPTAADGREVADVKRRVGSVFEQFKKLQVNVANWAHSTMELEQLADSQNNTCQHCTCLKRL</sequence>
<dbReference type="Pfam" id="PF00171">
    <property type="entry name" value="Aldedh"/>
    <property type="match status" value="2"/>
</dbReference>
<dbReference type="PROSITE" id="PS01223">
    <property type="entry name" value="PROA"/>
    <property type="match status" value="2"/>
</dbReference>
<dbReference type="PANTHER" id="PTHR11063:SF8">
    <property type="entry name" value="DELTA-1-PYRROLINE-5-CARBOXYLATE SYNTHASE"/>
    <property type="match status" value="1"/>
</dbReference>
<evidence type="ECO:0000256" key="4">
    <source>
        <dbReference type="ARBA" id="ARBA00009302"/>
    </source>
</evidence>
<keyword evidence="6" id="KW-0028">Amino-acid biosynthesis</keyword>
<feature type="domain" description="TRAF-type" evidence="22">
    <location>
        <begin position="1903"/>
        <end position="1966"/>
    </location>
</feature>
<dbReference type="GO" id="GO:0004349">
    <property type="term" value="F:glutamate 5-kinase activity"/>
    <property type="evidence" value="ECO:0007669"/>
    <property type="project" value="UniProtKB-EC"/>
</dbReference>
<dbReference type="SUPFAM" id="SSF49599">
    <property type="entry name" value="TRAF domain-like"/>
    <property type="match status" value="1"/>
</dbReference>
<evidence type="ECO:0000256" key="1">
    <source>
        <dbReference type="ARBA" id="ARBA00004985"/>
    </source>
</evidence>
<dbReference type="HAMAP" id="MF_00456">
    <property type="entry name" value="ProB"/>
    <property type="match status" value="1"/>
</dbReference>
<evidence type="ECO:0000256" key="12">
    <source>
        <dbReference type="ARBA" id="ARBA00022777"/>
    </source>
</evidence>
<dbReference type="NCBIfam" id="TIGR01092">
    <property type="entry name" value="P5CS"/>
    <property type="match status" value="1"/>
</dbReference>
<proteinExistence type="inferred from homology"/>
<evidence type="ECO:0000256" key="14">
    <source>
        <dbReference type="ARBA" id="ARBA00022840"/>
    </source>
</evidence>
<keyword evidence="7" id="KW-0641">Proline biosynthesis</keyword>
<evidence type="ECO:0000256" key="11">
    <source>
        <dbReference type="ARBA" id="ARBA00022771"/>
    </source>
</evidence>
<feature type="region of interest" description="Disordered" evidence="21">
    <location>
        <begin position="1994"/>
        <end position="2017"/>
    </location>
</feature>
<dbReference type="PROSITE" id="PS00902">
    <property type="entry name" value="GLUTAMATE_5_KINASE"/>
    <property type="match status" value="2"/>
</dbReference>
<dbReference type="NCBIfam" id="TIGR00407">
    <property type="entry name" value="proA"/>
    <property type="match status" value="2"/>
</dbReference>
<comment type="pathway">
    <text evidence="1">Amino-acid biosynthesis; L-proline biosynthesis; L-glutamate 5-semialdehyde from L-glutamate: step 2/2.</text>
</comment>
<dbReference type="CDD" id="cd07079">
    <property type="entry name" value="ALDH_F18-19_ProA-GPR"/>
    <property type="match status" value="2"/>
</dbReference>
<dbReference type="Gene3D" id="3.30.40.10">
    <property type="entry name" value="Zinc/RING finger domain, C3HC4 (zinc finger)"/>
    <property type="match status" value="2"/>
</dbReference>
<dbReference type="InterPro" id="IPR016163">
    <property type="entry name" value="Ald_DH_C"/>
</dbReference>
<dbReference type="HAMAP" id="MF_00412">
    <property type="entry name" value="ProA"/>
    <property type="match status" value="2"/>
</dbReference>
<dbReference type="GO" id="GO:0008270">
    <property type="term" value="F:zinc ion binding"/>
    <property type="evidence" value="ECO:0007669"/>
    <property type="project" value="UniProtKB-KW"/>
</dbReference>
<evidence type="ECO:0000256" key="9">
    <source>
        <dbReference type="ARBA" id="ARBA00022723"/>
    </source>
</evidence>
<dbReference type="GO" id="GO:0005524">
    <property type="term" value="F:ATP binding"/>
    <property type="evidence" value="ECO:0007669"/>
    <property type="project" value="UniProtKB-KW"/>
</dbReference>
<dbReference type="SUPFAM" id="SSF53633">
    <property type="entry name" value="Carbamate kinase-like"/>
    <property type="match status" value="3"/>
</dbReference>
<dbReference type="InterPro" id="IPR015590">
    <property type="entry name" value="Aldehyde_DH_dom"/>
</dbReference>
<evidence type="ECO:0000256" key="20">
    <source>
        <dbReference type="PROSITE-ProRule" id="PRU00207"/>
    </source>
</evidence>
<dbReference type="CDD" id="cd04256">
    <property type="entry name" value="AAK_P5CS_ProBA"/>
    <property type="match status" value="1"/>
</dbReference>
<comment type="catalytic activity">
    <reaction evidence="18">
        <text>L-glutamate 5-semialdehyde + phosphate + NADP(+) = L-glutamyl 5-phosphate + NADPH + H(+)</text>
        <dbReference type="Rhea" id="RHEA:19541"/>
        <dbReference type="ChEBI" id="CHEBI:15378"/>
        <dbReference type="ChEBI" id="CHEBI:43474"/>
        <dbReference type="ChEBI" id="CHEBI:57783"/>
        <dbReference type="ChEBI" id="CHEBI:58066"/>
        <dbReference type="ChEBI" id="CHEBI:58274"/>
        <dbReference type="ChEBI" id="CHEBI:58349"/>
        <dbReference type="EC" id="1.2.1.41"/>
    </reaction>
</comment>
<dbReference type="FunFam" id="3.40.1160.10:FF:000006">
    <property type="entry name" value="Glutamate 5-kinase"/>
    <property type="match status" value="1"/>
</dbReference>
<evidence type="ECO:0000256" key="21">
    <source>
        <dbReference type="SAM" id="MobiDB-lite"/>
    </source>
</evidence>
<keyword evidence="9 20" id="KW-0479">Metal-binding</keyword>
<dbReference type="InterPro" id="IPR036393">
    <property type="entry name" value="AceGlu_kinase-like_sf"/>
</dbReference>
<dbReference type="InterPro" id="IPR001057">
    <property type="entry name" value="Glu/AcGlu_kinase"/>
</dbReference>
<evidence type="ECO:0000256" key="18">
    <source>
        <dbReference type="ARBA" id="ARBA00049024"/>
    </source>
</evidence>
<keyword evidence="13 20" id="KW-0862">Zinc</keyword>
<dbReference type="InterPro" id="IPR001048">
    <property type="entry name" value="Asp/Glu/Uridylate_kinase"/>
</dbReference>
<dbReference type="Gene3D" id="3.40.309.10">
    <property type="entry name" value="Aldehyde Dehydrogenase, Chain A, domain 2"/>
    <property type="match status" value="2"/>
</dbReference>
<evidence type="ECO:0000256" key="17">
    <source>
        <dbReference type="ARBA" id="ARBA00023268"/>
    </source>
</evidence>
<evidence type="ECO:0000256" key="16">
    <source>
        <dbReference type="ARBA" id="ARBA00023002"/>
    </source>
</evidence>
<keyword evidence="10" id="KW-0547">Nucleotide-binding</keyword>
<dbReference type="NCBIfam" id="TIGR01027">
    <property type="entry name" value="proB"/>
    <property type="match status" value="1"/>
</dbReference>
<evidence type="ECO:0000259" key="22">
    <source>
        <dbReference type="PROSITE" id="PS50145"/>
    </source>
</evidence>
<comment type="similarity">
    <text evidence="4">In the N-terminal section; belongs to the glutamate 5-kinase family.</text>
</comment>
<dbReference type="UniPathway" id="UPA00098">
    <property type="reaction ID" value="UER00359"/>
</dbReference>
<protein>
    <submittedName>
        <fullName evidence="24">Gamma-glutamyl phosphate reductase</fullName>
    </submittedName>
</protein>
<dbReference type="InterPro" id="IPR020593">
    <property type="entry name" value="G-glutamylP_reductase_CS"/>
</dbReference>
<comment type="similarity">
    <text evidence="3">In the C-terminal section; belongs to the gamma-glutamyl phosphate reductase family.</text>
</comment>
<keyword evidence="15" id="KW-0521">NADP</keyword>
<feature type="domain" description="TRAF-type" evidence="22">
    <location>
        <begin position="1849"/>
        <end position="1901"/>
    </location>
</feature>
<evidence type="ECO:0000313" key="24">
    <source>
        <dbReference type="WBParaSite" id="maker-uti_cns_0046088-snap-gene-0.4-mRNA-1"/>
    </source>
</evidence>
<reference evidence="24" key="1">
    <citation type="submission" date="2016-11" db="UniProtKB">
        <authorList>
            <consortium name="WormBaseParasite"/>
        </authorList>
    </citation>
    <scope>IDENTIFICATION</scope>
</reference>
<dbReference type="InterPro" id="IPR005715">
    <property type="entry name" value="Glu_5kinase/COase_Synthase"/>
</dbReference>
<dbReference type="Proteomes" id="UP000095280">
    <property type="component" value="Unplaced"/>
</dbReference>
<evidence type="ECO:0000256" key="3">
    <source>
        <dbReference type="ARBA" id="ARBA00006300"/>
    </source>
</evidence>
<dbReference type="Gene3D" id="3.40.1160.10">
    <property type="entry name" value="Acetylglutamate kinase-like"/>
    <property type="match status" value="3"/>
</dbReference>
<dbReference type="SUPFAM" id="SSF53720">
    <property type="entry name" value="ALDH-like"/>
    <property type="match status" value="2"/>
</dbReference>
<evidence type="ECO:0000256" key="2">
    <source>
        <dbReference type="ARBA" id="ARBA00005185"/>
    </source>
</evidence>
<dbReference type="Gene3D" id="3.40.605.10">
    <property type="entry name" value="Aldehyde Dehydrogenase, Chain A, domain 1"/>
    <property type="match status" value="2"/>
</dbReference>
<dbReference type="InterPro" id="IPR001293">
    <property type="entry name" value="Znf_TRAF"/>
</dbReference>
<dbReference type="NCBIfam" id="NF001221">
    <property type="entry name" value="PRK00197.1"/>
    <property type="match status" value="2"/>
</dbReference>
<dbReference type="InterPro" id="IPR000965">
    <property type="entry name" value="GPR_dom"/>
</dbReference>
<keyword evidence="23" id="KW-1185">Reference proteome</keyword>
<feature type="compositionally biased region" description="Low complexity" evidence="21">
    <location>
        <begin position="1994"/>
        <end position="2006"/>
    </location>
</feature>
<evidence type="ECO:0000256" key="7">
    <source>
        <dbReference type="ARBA" id="ARBA00022650"/>
    </source>
</evidence>
<evidence type="ECO:0000256" key="19">
    <source>
        <dbReference type="ARBA" id="ARBA00049141"/>
    </source>
</evidence>
<evidence type="ECO:0000313" key="23">
    <source>
        <dbReference type="Proteomes" id="UP000095280"/>
    </source>
</evidence>
<feature type="zinc finger region" description="TRAF-type" evidence="20">
    <location>
        <begin position="1903"/>
        <end position="1966"/>
    </location>
</feature>
<dbReference type="Pfam" id="PF02176">
    <property type="entry name" value="zf-TRAF"/>
    <property type="match status" value="1"/>
</dbReference>
<keyword evidence="12" id="KW-0418">Kinase</keyword>
<dbReference type="Pfam" id="PF00696">
    <property type="entry name" value="AA_kinase"/>
    <property type="match status" value="2"/>
</dbReference>
<comment type="catalytic activity">
    <reaction evidence="19">
        <text>L-glutamate + ATP = L-glutamyl 5-phosphate + ADP</text>
        <dbReference type="Rhea" id="RHEA:14877"/>
        <dbReference type="ChEBI" id="CHEBI:29985"/>
        <dbReference type="ChEBI" id="CHEBI:30616"/>
        <dbReference type="ChEBI" id="CHEBI:58274"/>
        <dbReference type="ChEBI" id="CHEBI:456216"/>
        <dbReference type="EC" id="2.7.2.11"/>
    </reaction>
</comment>
<dbReference type="PRINTS" id="PR00474">
    <property type="entry name" value="GLU5KINASE"/>
</dbReference>